<organism evidence="1">
    <name type="scientific">marine metagenome</name>
    <dbReference type="NCBI Taxonomy" id="408172"/>
    <lineage>
        <taxon>unclassified sequences</taxon>
        <taxon>metagenomes</taxon>
        <taxon>ecological metagenomes</taxon>
    </lineage>
</organism>
<gene>
    <name evidence="1" type="ORF">METZ01_LOCUS224885</name>
</gene>
<dbReference type="AlphaFoldDB" id="A0A382GCX4"/>
<reference evidence="1" key="1">
    <citation type="submission" date="2018-05" db="EMBL/GenBank/DDBJ databases">
        <authorList>
            <person name="Lanie J.A."/>
            <person name="Ng W.-L."/>
            <person name="Kazmierczak K.M."/>
            <person name="Andrzejewski T.M."/>
            <person name="Davidsen T.M."/>
            <person name="Wayne K.J."/>
            <person name="Tettelin H."/>
            <person name="Glass J.I."/>
            <person name="Rusch D."/>
            <person name="Podicherti R."/>
            <person name="Tsui H.-C.T."/>
            <person name="Winkler M.E."/>
        </authorList>
    </citation>
    <scope>NUCLEOTIDE SEQUENCE</scope>
</reference>
<dbReference type="EMBL" id="UINC01054386">
    <property type="protein sequence ID" value="SVB72031.1"/>
    <property type="molecule type" value="Genomic_DNA"/>
</dbReference>
<feature type="non-terminal residue" evidence="1">
    <location>
        <position position="23"/>
    </location>
</feature>
<proteinExistence type="predicted"/>
<evidence type="ECO:0000313" key="1">
    <source>
        <dbReference type="EMBL" id="SVB72031.1"/>
    </source>
</evidence>
<accession>A0A382GCX4</accession>
<sequence>LQALHKLILFHLYQQLVLMAFLR</sequence>
<feature type="non-terminal residue" evidence="1">
    <location>
        <position position="1"/>
    </location>
</feature>
<protein>
    <submittedName>
        <fullName evidence="1">Uncharacterized protein</fullName>
    </submittedName>
</protein>
<name>A0A382GCX4_9ZZZZ</name>